<dbReference type="PROSITE" id="PS51375">
    <property type="entry name" value="PPR"/>
    <property type="match status" value="4"/>
</dbReference>
<keyword evidence="1" id="KW-0677">Repeat</keyword>
<feature type="repeat" description="PPR" evidence="2">
    <location>
        <begin position="340"/>
        <end position="374"/>
    </location>
</feature>
<dbReference type="AlphaFoldDB" id="A0A2N9GSG0"/>
<dbReference type="NCBIfam" id="TIGR00756">
    <property type="entry name" value="PPR"/>
    <property type="match status" value="3"/>
</dbReference>
<evidence type="ECO:0000313" key="3">
    <source>
        <dbReference type="EMBL" id="SPC83330.1"/>
    </source>
</evidence>
<dbReference type="Pfam" id="PF12854">
    <property type="entry name" value="PPR_1"/>
    <property type="match status" value="2"/>
</dbReference>
<dbReference type="GO" id="GO:0008380">
    <property type="term" value="P:RNA splicing"/>
    <property type="evidence" value="ECO:0007669"/>
    <property type="project" value="InterPro"/>
</dbReference>
<dbReference type="Gene3D" id="1.25.40.10">
    <property type="entry name" value="Tetratricopeptide repeat domain"/>
    <property type="match status" value="3"/>
</dbReference>
<feature type="repeat" description="PPR" evidence="2">
    <location>
        <begin position="410"/>
        <end position="444"/>
    </location>
</feature>
<feature type="repeat" description="PPR" evidence="2">
    <location>
        <begin position="375"/>
        <end position="409"/>
    </location>
</feature>
<dbReference type="EMBL" id="OIVN01002655">
    <property type="protein sequence ID" value="SPD05377.1"/>
    <property type="molecule type" value="Genomic_DNA"/>
</dbReference>
<evidence type="ECO:0000256" key="1">
    <source>
        <dbReference type="ARBA" id="ARBA00022737"/>
    </source>
</evidence>
<feature type="repeat" description="PPR" evidence="2">
    <location>
        <begin position="232"/>
        <end position="266"/>
    </location>
</feature>
<dbReference type="PANTHER" id="PTHR47003:SF9">
    <property type="entry name" value="PENTACOTRIPEPTIDE-REPEAT REGION OF PRORP DOMAIN-CONTAINING PROTEIN"/>
    <property type="match status" value="1"/>
</dbReference>
<gene>
    <name evidence="3" type="ORF">FSB_LOCUS11212</name>
    <name evidence="4" type="ORF">FSB_LOCUS33259</name>
</gene>
<proteinExistence type="predicted"/>
<reference evidence="4" key="1">
    <citation type="submission" date="2018-02" db="EMBL/GenBank/DDBJ databases">
        <authorList>
            <person name="Cohen D.B."/>
            <person name="Kent A.D."/>
        </authorList>
    </citation>
    <scope>NUCLEOTIDE SEQUENCE</scope>
</reference>
<evidence type="ECO:0000256" key="2">
    <source>
        <dbReference type="PROSITE-ProRule" id="PRU00708"/>
    </source>
</evidence>
<dbReference type="InterPro" id="IPR011990">
    <property type="entry name" value="TPR-like_helical_dom_sf"/>
</dbReference>
<sequence length="478" mass="54435">MLFPLAKLNLTRLLPQTTQTLPLVFSSSHLTKTLTTTTTNNTPENDAVSNTNTKKTKDDYYFAAIHHVSNIVRRDFYLERTLNKLGLCVTSELVFRVLRACSSAPTESHRFFNWALAQPNYKPTSLEFEELIKILARSRKYQTLWDLLHRMNKSQSLYLSPETVSFLIEQYDKHGLVDQAVEIFNKSNKTLNYPQTLDIHNSLLFSLCQAKLFHGGAYPLIRRMLQENLVPNKRTYAVLVDAWCSSGKLREAQEFLAEMSGKGLNPPVRGRDLLIEGLLKAGYLEAVKDKARNMAKQRFLPDLQTFNSLIKSISKSSMSTEVNFCIDLYNSVCALGLSPDINTYKIMIPAVSRAGKVDEAFRLLNDLVERGYRPFLELYAPVMKLMCKNGRFDDVFCFFSDMKVKGHPPNRPVYTMLITMCGRGGRFVEAANYLVEMTEFGLTPISRCFDLVTDGLKNCGKHDLARRIEQLEVDIRGV</sequence>
<protein>
    <recommendedName>
        <fullName evidence="5">Pentacotripeptide-repeat region of PRORP domain-containing protein</fullName>
    </recommendedName>
</protein>
<dbReference type="EMBL" id="OIVN01000638">
    <property type="protein sequence ID" value="SPC83330.1"/>
    <property type="molecule type" value="Genomic_DNA"/>
</dbReference>
<dbReference type="Pfam" id="PF13041">
    <property type="entry name" value="PPR_2"/>
    <property type="match status" value="1"/>
</dbReference>
<evidence type="ECO:0008006" key="5">
    <source>
        <dbReference type="Google" id="ProtNLM"/>
    </source>
</evidence>
<organism evidence="4">
    <name type="scientific">Fagus sylvatica</name>
    <name type="common">Beechnut</name>
    <dbReference type="NCBI Taxonomy" id="28930"/>
    <lineage>
        <taxon>Eukaryota</taxon>
        <taxon>Viridiplantae</taxon>
        <taxon>Streptophyta</taxon>
        <taxon>Embryophyta</taxon>
        <taxon>Tracheophyta</taxon>
        <taxon>Spermatophyta</taxon>
        <taxon>Magnoliopsida</taxon>
        <taxon>eudicotyledons</taxon>
        <taxon>Gunneridae</taxon>
        <taxon>Pentapetalae</taxon>
        <taxon>rosids</taxon>
        <taxon>fabids</taxon>
        <taxon>Fagales</taxon>
        <taxon>Fagaceae</taxon>
        <taxon>Fagus</taxon>
    </lineage>
</organism>
<dbReference type="InterPro" id="IPR002885">
    <property type="entry name" value="PPR_rpt"/>
</dbReference>
<name>A0A2N9GSG0_FAGSY</name>
<evidence type="ECO:0000313" key="4">
    <source>
        <dbReference type="EMBL" id="SPD05377.1"/>
    </source>
</evidence>
<accession>A0A2N9GSG0</accession>
<dbReference type="PANTHER" id="PTHR47003">
    <property type="entry name" value="OS01G0970900 PROTEIN"/>
    <property type="match status" value="1"/>
</dbReference>
<dbReference type="InterPro" id="IPR044578">
    <property type="entry name" value="BIR6-like"/>
</dbReference>